<dbReference type="EMBL" id="LR796632">
    <property type="protein sequence ID" value="CAB4155358.1"/>
    <property type="molecule type" value="Genomic_DNA"/>
</dbReference>
<proteinExistence type="predicted"/>
<reference evidence="1" key="1">
    <citation type="submission" date="2020-04" db="EMBL/GenBank/DDBJ databases">
        <authorList>
            <person name="Chiriac C."/>
            <person name="Salcher M."/>
            <person name="Ghai R."/>
            <person name="Kavagutti S V."/>
        </authorList>
    </citation>
    <scope>NUCLEOTIDE SEQUENCE</scope>
</reference>
<evidence type="ECO:0000313" key="1">
    <source>
        <dbReference type="EMBL" id="CAB4155358.1"/>
    </source>
</evidence>
<evidence type="ECO:0008006" key="2">
    <source>
        <dbReference type="Google" id="ProtNLM"/>
    </source>
</evidence>
<organism evidence="1">
    <name type="scientific">uncultured Caudovirales phage</name>
    <dbReference type="NCBI Taxonomy" id="2100421"/>
    <lineage>
        <taxon>Viruses</taxon>
        <taxon>Duplodnaviria</taxon>
        <taxon>Heunggongvirae</taxon>
        <taxon>Uroviricota</taxon>
        <taxon>Caudoviricetes</taxon>
        <taxon>Peduoviridae</taxon>
        <taxon>Maltschvirus</taxon>
        <taxon>Maltschvirus maltsch</taxon>
    </lineage>
</organism>
<protein>
    <recommendedName>
        <fullName evidence="2">Morphogenetic protein</fullName>
    </recommendedName>
</protein>
<name>A0A6J5NEC3_9CAUD</name>
<gene>
    <name evidence="1" type="ORF">UFOVP670_12</name>
</gene>
<accession>A0A6J5NEC3</accession>
<sequence>MSERPILFSAEMVRAILKGDKTQTRRVMKAQPTGHHWEMLPGYQLKHTEAVMANGKVAVKFRHTIPQNPSPDFNNAWIPCPYGAPGDTLWVRETWAGHASGVDYAADFAAVSRPQAGPWRPSIHMPRWASRITLRITDVRVERLHDISEADARAEGCQARPFPGPWWQGYRDLGDGQLFHQQAVGETPPDWMIEPKKMPPTPWLDQSARDGFRSIWMGLHGPGAWNANPWVWVIAFERVKQ</sequence>